<dbReference type="SMART" id="SM00605">
    <property type="entry name" value="CW"/>
    <property type="match status" value="1"/>
</dbReference>
<dbReference type="Proteomes" id="UP000008281">
    <property type="component" value="Unassembled WGS sequence"/>
</dbReference>
<evidence type="ECO:0000313" key="2">
    <source>
        <dbReference type="EMBL" id="EFP03038.1"/>
    </source>
</evidence>
<dbReference type="OrthoDB" id="10487457at2759"/>
<keyword evidence="3" id="KW-1185">Reference proteome</keyword>
<feature type="domain" description="PAN-3" evidence="1">
    <location>
        <begin position="1"/>
        <end position="116"/>
    </location>
</feature>
<dbReference type="EMBL" id="DS268411">
    <property type="protein sequence ID" value="EFP03038.1"/>
    <property type="molecule type" value="Genomic_DNA"/>
</dbReference>
<dbReference type="PANTHER" id="PTHR47629">
    <property type="entry name" value="C-TYPE LECTIN-RELATED"/>
    <property type="match status" value="1"/>
</dbReference>
<accession>E3LLR3</accession>
<dbReference type="HOGENOM" id="CLU_1596072_0_0_1"/>
<proteinExistence type="predicted"/>
<protein>
    <recommendedName>
        <fullName evidence="1">PAN-3 domain-containing protein</fullName>
    </recommendedName>
</protein>
<dbReference type="Pfam" id="PF08277">
    <property type="entry name" value="PAN_3"/>
    <property type="match status" value="1"/>
</dbReference>
<dbReference type="InParanoid" id="E3LLR3"/>
<dbReference type="PANTHER" id="PTHR47629:SF9">
    <property type="entry name" value="CW DOMAIN-CONTAINING PROTEIN-RELATED"/>
    <property type="match status" value="1"/>
</dbReference>
<organism evidence="3">
    <name type="scientific">Caenorhabditis remanei</name>
    <name type="common">Caenorhabditis vulgaris</name>
    <dbReference type="NCBI Taxonomy" id="31234"/>
    <lineage>
        <taxon>Eukaryota</taxon>
        <taxon>Metazoa</taxon>
        <taxon>Ecdysozoa</taxon>
        <taxon>Nematoda</taxon>
        <taxon>Chromadorea</taxon>
        <taxon>Rhabditida</taxon>
        <taxon>Rhabditina</taxon>
        <taxon>Rhabditomorpha</taxon>
        <taxon>Rhabditoidea</taxon>
        <taxon>Rhabditidae</taxon>
        <taxon>Peloderinae</taxon>
        <taxon>Caenorhabditis</taxon>
    </lineage>
</organism>
<name>E3LLR3_CAERE</name>
<reference evidence="2" key="1">
    <citation type="submission" date="2007-07" db="EMBL/GenBank/DDBJ databases">
        <title>PCAP assembly of the Caenorhabditis remanei genome.</title>
        <authorList>
            <consortium name="The Caenorhabditis remanei Sequencing Consortium"/>
            <person name="Wilson R.K."/>
        </authorList>
    </citation>
    <scope>NUCLEOTIDE SEQUENCE [LARGE SCALE GENOMIC DNA]</scope>
    <source>
        <strain evidence="2">PB4641</strain>
    </source>
</reference>
<evidence type="ECO:0000313" key="3">
    <source>
        <dbReference type="Proteomes" id="UP000008281"/>
    </source>
</evidence>
<dbReference type="STRING" id="31234.E3LLR3"/>
<sequence length="167" mass="18240">MVIIYGQPVEYNYVLMKSFMFSSCVSYCYEMTTCAAVYSLADSDTCIVFEFGQISSLEKFDGTSEKIMGVKMLSANNSDCSGSVDGNSIKAITVSTCISQNDSTTSCKSTYGGVICGLQTLEERDFVVSVGTPLISLQSTYNTFGFWVNGKRKELCKETNISAMGRM</sequence>
<gene>
    <name evidence="2" type="ORF">CRE_28248</name>
</gene>
<evidence type="ECO:0000259" key="1">
    <source>
        <dbReference type="SMART" id="SM00605"/>
    </source>
</evidence>
<dbReference type="AlphaFoldDB" id="E3LLR3"/>
<dbReference type="eggNOG" id="KOG4297">
    <property type="taxonomic scope" value="Eukaryota"/>
</dbReference>
<dbReference type="InterPro" id="IPR006583">
    <property type="entry name" value="PAN-3_domain"/>
</dbReference>